<dbReference type="InterPro" id="IPR001375">
    <property type="entry name" value="Peptidase_S9_cat"/>
</dbReference>
<organism evidence="2 3">
    <name type="scientific">Pontibacillus yanchengensis Y32</name>
    <dbReference type="NCBI Taxonomy" id="1385514"/>
    <lineage>
        <taxon>Bacteria</taxon>
        <taxon>Bacillati</taxon>
        <taxon>Bacillota</taxon>
        <taxon>Bacilli</taxon>
        <taxon>Bacillales</taxon>
        <taxon>Bacillaceae</taxon>
        <taxon>Pontibacillus</taxon>
    </lineage>
</organism>
<dbReference type="GO" id="GO:0008236">
    <property type="term" value="F:serine-type peptidase activity"/>
    <property type="evidence" value="ECO:0007669"/>
    <property type="project" value="InterPro"/>
</dbReference>
<proteinExistence type="predicted"/>
<dbReference type="OrthoDB" id="31158at2"/>
<dbReference type="Gene3D" id="3.40.50.1820">
    <property type="entry name" value="alpha/beta hydrolase"/>
    <property type="match status" value="1"/>
</dbReference>
<dbReference type="GO" id="GO:0006508">
    <property type="term" value="P:proteolysis"/>
    <property type="evidence" value="ECO:0007669"/>
    <property type="project" value="InterPro"/>
</dbReference>
<gene>
    <name evidence="2" type="ORF">N782_15670</name>
</gene>
<keyword evidence="3" id="KW-1185">Reference proteome</keyword>
<dbReference type="Pfam" id="PF00326">
    <property type="entry name" value="Peptidase_S9"/>
    <property type="match status" value="1"/>
</dbReference>
<dbReference type="STRING" id="1385514.N782_15670"/>
<evidence type="ECO:0000313" key="3">
    <source>
        <dbReference type="Proteomes" id="UP000030147"/>
    </source>
</evidence>
<evidence type="ECO:0000313" key="2">
    <source>
        <dbReference type="EMBL" id="KGP74376.1"/>
    </source>
</evidence>
<dbReference type="AlphaFoldDB" id="A0A0A2TJY1"/>
<dbReference type="PANTHER" id="PTHR47381">
    <property type="entry name" value="ALPHA/BETA-HYDROLASES SUPERFAMILY PROTEIN"/>
    <property type="match status" value="1"/>
</dbReference>
<feature type="domain" description="Peptidase S9 prolyl oligopeptidase catalytic" evidence="1">
    <location>
        <begin position="47"/>
        <end position="241"/>
    </location>
</feature>
<comment type="caution">
    <text evidence="2">The sequence shown here is derived from an EMBL/GenBank/DDBJ whole genome shotgun (WGS) entry which is preliminary data.</text>
</comment>
<dbReference type="InterPro" id="IPR029058">
    <property type="entry name" value="AB_hydrolase_fold"/>
</dbReference>
<dbReference type="PANTHER" id="PTHR47381:SF3">
    <property type="entry name" value="ALPHA_BETA-HYDROLASES SUPERFAMILY PROTEIN"/>
    <property type="match status" value="1"/>
</dbReference>
<evidence type="ECO:0000259" key="1">
    <source>
        <dbReference type="Pfam" id="PF00326"/>
    </source>
</evidence>
<dbReference type="eggNOG" id="COG1073">
    <property type="taxonomic scope" value="Bacteria"/>
</dbReference>
<reference evidence="2 3" key="1">
    <citation type="journal article" date="2015" name="Stand. Genomic Sci.">
        <title>High quality draft genome sequence of the moderately halophilic bacterium Pontibacillus yanchengensis Y32(T) and comparison among Pontibacillus genomes.</title>
        <authorList>
            <person name="Huang J."/>
            <person name="Qiao Z.X."/>
            <person name="Tang J.W."/>
            <person name="Wang G."/>
        </authorList>
    </citation>
    <scope>NUCLEOTIDE SEQUENCE [LARGE SCALE GENOMIC DNA]</scope>
    <source>
        <strain evidence="2 3">Y32</strain>
    </source>
</reference>
<protein>
    <submittedName>
        <fullName evidence="2">Esterase</fullName>
    </submittedName>
</protein>
<dbReference type="RefSeq" id="WP_036815678.1">
    <property type="nucleotide sequence ID" value="NZ_AVBF01000003.1"/>
</dbReference>
<accession>A0A0A2TJY1</accession>
<dbReference type="Proteomes" id="UP000030147">
    <property type="component" value="Unassembled WGS sequence"/>
</dbReference>
<name>A0A0A2TJY1_9BACI</name>
<sequence length="254" mass="29017">MIGIYRETIESIPSLIVVDSNKENQPLPIVMYIHGITSVKEQNLPIAYSLASKGYRVVLPDCYLHGEREEGLNNQEVTYRLWDVVVQNLKELPILQQALEQRNLIKDGRIGLAGTSMGGITTSAALTQYNWIKVAAVLMGSPQPVRFAEEQVATIKEMGMTVPMSEEEQQELIRSLANIDLSKQIDKLYGRPMFFWHGEEDNVVPFDHSYSFYNDAISHYKNPENIRFLREVGRDHKVSTYAISETVNWFDLHL</sequence>
<dbReference type="EMBL" id="AVBF01000003">
    <property type="protein sequence ID" value="KGP74376.1"/>
    <property type="molecule type" value="Genomic_DNA"/>
</dbReference>
<dbReference type="SUPFAM" id="SSF53474">
    <property type="entry name" value="alpha/beta-Hydrolases"/>
    <property type="match status" value="1"/>
</dbReference>